<dbReference type="PANTHER" id="PTHR11562:SF17">
    <property type="entry name" value="RE54080P-RELATED"/>
    <property type="match status" value="1"/>
</dbReference>
<evidence type="ECO:0000256" key="1">
    <source>
        <dbReference type="ARBA" id="ARBA00004141"/>
    </source>
</evidence>
<feature type="domain" description="Cation efflux protein transmembrane" evidence="8">
    <location>
        <begin position="342"/>
        <end position="414"/>
    </location>
</feature>
<feature type="transmembrane region" description="Helical" evidence="7">
    <location>
        <begin position="54"/>
        <end position="75"/>
    </location>
</feature>
<dbReference type="AlphaFoldDB" id="A0A2V0NTX1"/>
<dbReference type="NCBIfam" id="TIGR01297">
    <property type="entry name" value="CDF"/>
    <property type="match status" value="2"/>
</dbReference>
<keyword evidence="10" id="KW-1185">Reference proteome</keyword>
<keyword evidence="3" id="KW-0813">Transport</keyword>
<comment type="caution">
    <text evidence="9">The sequence shown here is derived from an EMBL/GenBank/DDBJ whole genome shotgun (WGS) entry which is preliminary data.</text>
</comment>
<feature type="compositionally biased region" description="Basic and acidic residues" evidence="6">
    <location>
        <begin position="260"/>
        <end position="269"/>
    </location>
</feature>
<dbReference type="FunCoup" id="A0A2V0NTX1">
    <property type="interactions" value="692"/>
</dbReference>
<dbReference type="InterPro" id="IPR027469">
    <property type="entry name" value="Cation_efflux_TMD_sf"/>
</dbReference>
<dbReference type="Gene3D" id="1.20.1510.10">
    <property type="entry name" value="Cation efflux protein transmembrane domain"/>
    <property type="match status" value="2"/>
</dbReference>
<gene>
    <name evidence="9" type="ORF">Rsub_03255</name>
</gene>
<feature type="compositionally biased region" description="Basic and acidic residues" evidence="6">
    <location>
        <begin position="498"/>
        <end position="514"/>
    </location>
</feature>
<dbReference type="STRING" id="307507.A0A2V0NTX1"/>
<dbReference type="GO" id="GO:0005385">
    <property type="term" value="F:zinc ion transmembrane transporter activity"/>
    <property type="evidence" value="ECO:0007669"/>
    <property type="project" value="TreeGrafter"/>
</dbReference>
<evidence type="ECO:0000313" key="10">
    <source>
        <dbReference type="Proteomes" id="UP000247498"/>
    </source>
</evidence>
<dbReference type="InParanoid" id="A0A2V0NTX1"/>
<evidence type="ECO:0000256" key="4">
    <source>
        <dbReference type="ARBA" id="ARBA00022989"/>
    </source>
</evidence>
<feature type="transmembrane region" description="Helical" evidence="7">
    <location>
        <begin position="156"/>
        <end position="177"/>
    </location>
</feature>
<evidence type="ECO:0000256" key="6">
    <source>
        <dbReference type="SAM" id="MobiDB-lite"/>
    </source>
</evidence>
<dbReference type="SUPFAM" id="SSF161111">
    <property type="entry name" value="Cation efflux protein transmembrane domain-like"/>
    <property type="match status" value="1"/>
</dbReference>
<dbReference type="PANTHER" id="PTHR11562">
    <property type="entry name" value="CATION EFFLUX PROTEIN/ ZINC TRANSPORTER"/>
    <property type="match status" value="1"/>
</dbReference>
<organism evidence="9 10">
    <name type="scientific">Raphidocelis subcapitata</name>
    <dbReference type="NCBI Taxonomy" id="307507"/>
    <lineage>
        <taxon>Eukaryota</taxon>
        <taxon>Viridiplantae</taxon>
        <taxon>Chlorophyta</taxon>
        <taxon>core chlorophytes</taxon>
        <taxon>Chlorophyceae</taxon>
        <taxon>CS clade</taxon>
        <taxon>Sphaeropleales</taxon>
        <taxon>Selenastraceae</taxon>
        <taxon>Raphidocelis</taxon>
    </lineage>
</organism>
<dbReference type="EMBL" id="BDRX01000015">
    <property type="protein sequence ID" value="GBF90122.1"/>
    <property type="molecule type" value="Genomic_DNA"/>
</dbReference>
<dbReference type="InterPro" id="IPR058533">
    <property type="entry name" value="Cation_efflux_TM"/>
</dbReference>
<feature type="region of interest" description="Disordered" evidence="6">
    <location>
        <begin position="480"/>
        <end position="527"/>
    </location>
</feature>
<feature type="compositionally biased region" description="Basic and acidic residues" evidence="6">
    <location>
        <begin position="203"/>
        <end position="218"/>
    </location>
</feature>
<dbReference type="OrthoDB" id="9944568at2759"/>
<dbReference type="Proteomes" id="UP000247498">
    <property type="component" value="Unassembled WGS sequence"/>
</dbReference>
<accession>A0A2V0NTX1</accession>
<comment type="subcellular location">
    <subcellularLocation>
        <location evidence="1">Membrane</location>
        <topology evidence="1">Multi-pass membrane protein</topology>
    </subcellularLocation>
</comment>
<dbReference type="Pfam" id="PF01545">
    <property type="entry name" value="Cation_efflux"/>
    <property type="match status" value="2"/>
</dbReference>
<feature type="region of interest" description="Disordered" evidence="6">
    <location>
        <begin position="184"/>
        <end position="283"/>
    </location>
</feature>
<name>A0A2V0NTX1_9CHLO</name>
<keyword evidence="3" id="KW-0406">Ion transport</keyword>
<dbReference type="InterPro" id="IPR050681">
    <property type="entry name" value="CDF/SLC30A"/>
</dbReference>
<proteinExistence type="predicted"/>
<feature type="transmembrane region" description="Helical" evidence="7">
    <location>
        <begin position="124"/>
        <end position="144"/>
    </location>
</feature>
<protein>
    <recommendedName>
        <fullName evidence="8">Cation efflux protein transmembrane domain-containing protein</fullName>
    </recommendedName>
</protein>
<feature type="region of interest" description="Disordered" evidence="6">
    <location>
        <begin position="325"/>
        <end position="345"/>
    </location>
</feature>
<feature type="compositionally biased region" description="Low complexity" evidence="6">
    <location>
        <begin position="248"/>
        <end position="259"/>
    </location>
</feature>
<feature type="compositionally biased region" description="Basic residues" evidence="6">
    <location>
        <begin position="229"/>
        <end position="247"/>
    </location>
</feature>
<evidence type="ECO:0000256" key="5">
    <source>
        <dbReference type="ARBA" id="ARBA00023136"/>
    </source>
</evidence>
<reference evidence="9 10" key="1">
    <citation type="journal article" date="2018" name="Sci. Rep.">
        <title>Raphidocelis subcapitata (=Pseudokirchneriella subcapitata) provides an insight into genome evolution and environmental adaptations in the Sphaeropleales.</title>
        <authorList>
            <person name="Suzuki S."/>
            <person name="Yamaguchi H."/>
            <person name="Nakajima N."/>
            <person name="Kawachi M."/>
        </authorList>
    </citation>
    <scope>NUCLEOTIDE SEQUENCE [LARGE SCALE GENOMIC DNA]</scope>
    <source>
        <strain evidence="9 10">NIES-35</strain>
    </source>
</reference>
<feature type="compositionally biased region" description="Gly residues" evidence="6">
    <location>
        <begin position="482"/>
        <end position="494"/>
    </location>
</feature>
<keyword evidence="2 7" id="KW-0812">Transmembrane</keyword>
<evidence type="ECO:0000259" key="8">
    <source>
        <dbReference type="Pfam" id="PF01545"/>
    </source>
</evidence>
<keyword evidence="3" id="KW-0862">Zinc</keyword>
<evidence type="ECO:0000256" key="2">
    <source>
        <dbReference type="ARBA" id="ARBA00022692"/>
    </source>
</evidence>
<evidence type="ECO:0000256" key="7">
    <source>
        <dbReference type="SAM" id="Phobius"/>
    </source>
</evidence>
<dbReference type="InterPro" id="IPR002524">
    <property type="entry name" value="Cation_efflux"/>
</dbReference>
<keyword evidence="3" id="KW-0864">Zinc transport</keyword>
<evidence type="ECO:0000256" key="3">
    <source>
        <dbReference type="ARBA" id="ARBA00022906"/>
    </source>
</evidence>
<feature type="domain" description="Cation efflux protein transmembrane" evidence="8">
    <location>
        <begin position="55"/>
        <end position="178"/>
    </location>
</feature>
<keyword evidence="4 7" id="KW-1133">Transmembrane helix</keyword>
<dbReference type="GO" id="GO:0005886">
    <property type="term" value="C:plasma membrane"/>
    <property type="evidence" value="ECO:0007669"/>
    <property type="project" value="TreeGrafter"/>
</dbReference>
<keyword evidence="5 7" id="KW-0472">Membrane</keyword>
<evidence type="ECO:0000313" key="9">
    <source>
        <dbReference type="EMBL" id="GBF90122.1"/>
    </source>
</evidence>
<sequence>MAEPGAAGLEAPLLGSEDGGVKASRSDCRLQEKCFLSEGQASSRQQYSAVQRKLVTACILCFIFMVVEIVGGWFAHSIAIMSDAAHMLSDVSAFLVSIFAAWAATQPGTQLYSFGYHRAEILGALVSVLIIWLVTGALVVEAVQRTINPVRVDGKLMFIISVAGIVFNIFVALALGVHNHLGHSHSHGGGCGGGHGHSHSHDHKHEHEHEHEHEHGEGGAEAGTACGHSHSHSHKHSHEHGHSHKHSGSACSSSSGSSGHSHEHGDEPQQQRGPRPARGPDGSVVISVPAAACIGDAHVAECKCFIQQTGAREIEVRCELPVSAAAAQQQRPRSRSSGGGHGHGHDNINLRGAVLHVIGDLVQSAGVAVAGALIWAHQDDPRWYVADPICTFLFSVLVLWTTKNIVMDIIAVLMERAPLTVNPAQVSDAMSRVAGILDVHDLHVWNISTGIPVLTAHVHIGEDADPTQVLSALEVYVRHPGGESGSGSGGGSGDGEAAAEHGHGHGHDGEHEHGGSCGHGHSHPHSH</sequence>